<proteinExistence type="predicted"/>
<organism evidence="1">
    <name type="scientific">uncultured Caudovirales phage</name>
    <dbReference type="NCBI Taxonomy" id="2100421"/>
    <lineage>
        <taxon>Viruses</taxon>
        <taxon>Duplodnaviria</taxon>
        <taxon>Heunggongvirae</taxon>
        <taxon>Uroviricota</taxon>
        <taxon>Caudoviricetes</taxon>
        <taxon>Peduoviridae</taxon>
        <taxon>Maltschvirus</taxon>
        <taxon>Maltschvirus maltsch</taxon>
    </lineage>
</organism>
<gene>
    <name evidence="1" type="ORF">UFOVP1309_44</name>
</gene>
<protein>
    <submittedName>
        <fullName evidence="1">Uncharacterized protein</fullName>
    </submittedName>
</protein>
<name>A0A6J5RUH4_9CAUD</name>
<accession>A0A6J5RUH4</accession>
<sequence>MSLVSEALERATSQFQASPKVLALLESIVGPLDDVKTTTDEFKTERWIDTAIGSHLDGCGYIVGELRAGRDDESYRAAIRFRVFINVSEGTPSALIQGLQYLIDSDDKQYLEMYPATAILFADGPNVPVDIHTQMQDLAPAAISDVPVLVSYTELPFRFSKELPLGELFVNGKTSYLTANGSDIKVNNTSIVSTGPTFGGIAPAELTAGEQLIDVNGSILVINSVNHQTIIESGYHLTGVF</sequence>
<dbReference type="EMBL" id="LR797271">
    <property type="protein sequence ID" value="CAB4197967.1"/>
    <property type="molecule type" value="Genomic_DNA"/>
</dbReference>
<evidence type="ECO:0000313" key="1">
    <source>
        <dbReference type="EMBL" id="CAB4197967.1"/>
    </source>
</evidence>
<reference evidence="1" key="1">
    <citation type="submission" date="2020-05" db="EMBL/GenBank/DDBJ databases">
        <authorList>
            <person name="Chiriac C."/>
            <person name="Salcher M."/>
            <person name="Ghai R."/>
            <person name="Kavagutti S V."/>
        </authorList>
    </citation>
    <scope>NUCLEOTIDE SEQUENCE</scope>
</reference>